<evidence type="ECO:0000313" key="3">
    <source>
        <dbReference type="Proteomes" id="UP000032233"/>
    </source>
</evidence>
<feature type="transmembrane region" description="Helical" evidence="1">
    <location>
        <begin position="308"/>
        <end position="326"/>
    </location>
</feature>
<evidence type="ECO:0000313" key="2">
    <source>
        <dbReference type="EMBL" id="KIX15302.1"/>
    </source>
</evidence>
<feature type="transmembrane region" description="Helical" evidence="1">
    <location>
        <begin position="80"/>
        <end position="100"/>
    </location>
</feature>
<name>A0A0D2GKL5_9BACT</name>
<reference evidence="2 3" key="1">
    <citation type="submission" date="2013-11" db="EMBL/GenBank/DDBJ databases">
        <title>Metagenomic analysis of a methanogenic consortium involved in long chain n-alkane degradation.</title>
        <authorList>
            <person name="Davidova I.A."/>
            <person name="Callaghan A.V."/>
            <person name="Wawrik B."/>
            <person name="Pruitt S."/>
            <person name="Marks C."/>
            <person name="Duncan K.E."/>
            <person name="Suflita J.M."/>
        </authorList>
    </citation>
    <scope>NUCLEOTIDE SEQUENCE [LARGE SCALE GENOMIC DNA]</scope>
    <source>
        <strain evidence="2 3">SPR</strain>
    </source>
</reference>
<dbReference type="FunCoup" id="A0A0D2GKL5">
    <property type="interactions" value="533"/>
</dbReference>
<dbReference type="EMBL" id="AZAC01000003">
    <property type="protein sequence ID" value="KIX15302.1"/>
    <property type="molecule type" value="Genomic_DNA"/>
</dbReference>
<feature type="transmembrane region" description="Helical" evidence="1">
    <location>
        <begin position="273"/>
        <end position="296"/>
    </location>
</feature>
<dbReference type="STRING" id="1429043.X474_03910"/>
<sequence length="398" mass="41722">MKKFVFNRMELAGSLGDLGTLLPIAMAMVLINGLNPLGLFLSIGLFYVLSGIYFGITVPIQPMKVIGAYAIATAMSAEQILASSLIMGLFLLIIGLTGAIDLIRKITPTAVIRGVQLSTGALLVSGGIKFMIGASTYQVLQKAVEPHLAWQALGPLPISLVIGVLAAVVTLLLLDNTKIPAGLVVVVGGLATGLLLGARMDFTNQGLGFYLPALLPFGFPGEADFTFALFALVLPQLPMTLGNAVLAYTDLSRDYFGEASDKLTNRKACVSMALANFLSFSLGGMPLCHGAGGLAAHYRFGARSAGSNLMIGVLFTGLALLLGNNITGLFNLLPMSVLGVLLVFAGSQLTLTIMELKTRKDFFVATLILGITLAANLAAGFIVGMIVAQVLKWKKLSV</sequence>
<comment type="caution">
    <text evidence="2">The sequence shown here is derived from an EMBL/GenBank/DDBJ whole genome shotgun (WGS) entry which is preliminary data.</text>
</comment>
<dbReference type="Pfam" id="PF16983">
    <property type="entry name" value="MFS_MOT1"/>
    <property type="match status" value="2"/>
</dbReference>
<feature type="transmembrane region" description="Helical" evidence="1">
    <location>
        <begin position="120"/>
        <end position="140"/>
    </location>
</feature>
<dbReference type="InParanoid" id="A0A0D2GKL5"/>
<feature type="transmembrane region" description="Helical" evidence="1">
    <location>
        <begin position="179"/>
        <end position="197"/>
    </location>
</feature>
<feature type="transmembrane region" description="Helical" evidence="1">
    <location>
        <begin position="37"/>
        <end position="60"/>
    </location>
</feature>
<dbReference type="RefSeq" id="WP_044346789.1">
    <property type="nucleotide sequence ID" value="NZ_AZAC01000003.1"/>
</dbReference>
<feature type="transmembrane region" description="Helical" evidence="1">
    <location>
        <begin position="152"/>
        <end position="173"/>
    </location>
</feature>
<dbReference type="OrthoDB" id="7361398at2"/>
<keyword evidence="1" id="KW-0812">Transmembrane</keyword>
<dbReference type="Proteomes" id="UP000032233">
    <property type="component" value="Unassembled WGS sequence"/>
</dbReference>
<gene>
    <name evidence="2" type="ORF">X474_03910</name>
</gene>
<dbReference type="GO" id="GO:0015098">
    <property type="term" value="F:molybdate ion transmembrane transporter activity"/>
    <property type="evidence" value="ECO:0007669"/>
    <property type="project" value="InterPro"/>
</dbReference>
<keyword evidence="1" id="KW-1133">Transmembrane helix</keyword>
<protein>
    <submittedName>
        <fullName evidence="2">Sulfate permease</fullName>
    </submittedName>
</protein>
<feature type="transmembrane region" description="Helical" evidence="1">
    <location>
        <begin position="332"/>
        <end position="351"/>
    </location>
</feature>
<dbReference type="InterPro" id="IPR031563">
    <property type="entry name" value="MOT1/MOT2"/>
</dbReference>
<dbReference type="AlphaFoldDB" id="A0A0D2GKL5"/>
<proteinExistence type="predicted"/>
<dbReference type="PANTHER" id="PTHR31970">
    <property type="match status" value="1"/>
</dbReference>
<feature type="transmembrane region" description="Helical" evidence="1">
    <location>
        <begin position="363"/>
        <end position="391"/>
    </location>
</feature>
<dbReference type="PANTHER" id="PTHR31970:SF9">
    <property type="entry name" value="MOLYBDATE TRANSPORTER 2"/>
    <property type="match status" value="1"/>
</dbReference>
<accession>A0A0D2GKL5</accession>
<organism evidence="2 3">
    <name type="scientific">Dethiosulfatarculus sandiegensis</name>
    <dbReference type="NCBI Taxonomy" id="1429043"/>
    <lineage>
        <taxon>Bacteria</taxon>
        <taxon>Pseudomonadati</taxon>
        <taxon>Thermodesulfobacteriota</taxon>
        <taxon>Desulfarculia</taxon>
        <taxon>Desulfarculales</taxon>
        <taxon>Desulfarculaceae</taxon>
        <taxon>Dethiosulfatarculus</taxon>
    </lineage>
</organism>
<evidence type="ECO:0000256" key="1">
    <source>
        <dbReference type="SAM" id="Phobius"/>
    </source>
</evidence>
<keyword evidence="1" id="KW-0472">Membrane</keyword>
<keyword evidence="3" id="KW-1185">Reference proteome</keyword>